<dbReference type="RefSeq" id="WP_130914694.1">
    <property type="nucleotide sequence ID" value="NZ_LR215974.1"/>
</dbReference>
<evidence type="ECO:0000313" key="2">
    <source>
        <dbReference type="EMBL" id="VFB04458.1"/>
    </source>
</evidence>
<name>A0A4U8WND5_9FLAO</name>
<sequence length="509" mass="58974">MKKICFLVLGLTQTFAFSQTQDLAALASGQNIGMNALFDSKDNLYGYVSMYSLGKTDKKTQKFEYVLLDKNLNPVANKEFEANLLVANYLGYVDFKGQIILQPSEFNYMQAFSKDAARPVSMVIDPKTNTVKPKVYYDYLENGTFVEITQPKSFRDERKENRAEKKDKGYNYVSSVGEIKEGGFIAVEYNDYGRYVNKNSLIKFDENKKEIWRYSYNTDGNKKVFSDLTILDKDDNKIYGILRKVNDDDKTFSLLVIDMKTGKELSNKPISGLSPETIYNIDNLYASGRRIDNDKTFDDKIVLLGRNYISKNDRGFARMMLDKNSYTVDFKELNYKPALSNHIPRLSADGGVENGYFLQTKDAYFLSDGSVGILAEKFKPEGQYNAPKTTDLVYINTDKDFNVKDVQIFEKEKSRWVNSDYLFSQYLNNGKDVVFFFRDYQKDQVTKEKKWNLFINTVVDGKFKQEVIPISQKDNFIVTPYVGKEGYILLREFNEKEKFNKIRLERLNY</sequence>
<keyword evidence="1" id="KW-0732">Signal</keyword>
<protein>
    <recommendedName>
        <fullName evidence="4">WG containing repeat-containing protein</fullName>
    </recommendedName>
</protein>
<dbReference type="EMBL" id="LR215974">
    <property type="protein sequence ID" value="VFB04458.1"/>
    <property type="molecule type" value="Genomic_DNA"/>
</dbReference>
<reference evidence="2 3" key="1">
    <citation type="submission" date="2019-02" db="EMBL/GenBank/DDBJ databases">
        <authorList>
            <consortium name="Pathogen Informatics"/>
        </authorList>
    </citation>
    <scope>NUCLEOTIDE SEQUENCE [LARGE SCALE GENOMIC DNA]</scope>
    <source>
        <strain evidence="2 3">3012STDY6944375</strain>
    </source>
</reference>
<gene>
    <name evidence="2" type="ORF">NCTC12078_02483</name>
</gene>
<feature type="chain" id="PRO_5020681962" description="WG containing repeat-containing protein" evidence="1">
    <location>
        <begin position="19"/>
        <end position="509"/>
    </location>
</feature>
<evidence type="ECO:0008006" key="4">
    <source>
        <dbReference type="Google" id="ProtNLM"/>
    </source>
</evidence>
<evidence type="ECO:0000313" key="3">
    <source>
        <dbReference type="Proteomes" id="UP000290013"/>
    </source>
</evidence>
<organism evidence="2 3">
    <name type="scientific">Chryseobacterium taihuense</name>
    <dbReference type="NCBI Taxonomy" id="1141221"/>
    <lineage>
        <taxon>Bacteria</taxon>
        <taxon>Pseudomonadati</taxon>
        <taxon>Bacteroidota</taxon>
        <taxon>Flavobacteriia</taxon>
        <taxon>Flavobacteriales</taxon>
        <taxon>Weeksellaceae</taxon>
        <taxon>Chryseobacterium group</taxon>
        <taxon>Chryseobacterium</taxon>
    </lineage>
</organism>
<dbReference type="KEGG" id="ctai:NCTC12078_02483"/>
<dbReference type="AlphaFoldDB" id="A0A4U8WND5"/>
<evidence type="ECO:0000256" key="1">
    <source>
        <dbReference type="SAM" id="SignalP"/>
    </source>
</evidence>
<accession>A0A4U8WND5</accession>
<dbReference type="Proteomes" id="UP000290013">
    <property type="component" value="Chromosome"/>
</dbReference>
<feature type="signal peptide" evidence="1">
    <location>
        <begin position="1"/>
        <end position="18"/>
    </location>
</feature>
<proteinExistence type="predicted"/>